<proteinExistence type="predicted"/>
<evidence type="ECO:0000313" key="1">
    <source>
        <dbReference type="EMBL" id="GAA2056130.1"/>
    </source>
</evidence>
<protein>
    <submittedName>
        <fullName evidence="1">Uncharacterized protein</fullName>
    </submittedName>
</protein>
<keyword evidence="2" id="KW-1185">Reference proteome</keyword>
<dbReference type="EMBL" id="BAAAQN010000063">
    <property type="protein sequence ID" value="GAA2056130.1"/>
    <property type="molecule type" value="Genomic_DNA"/>
</dbReference>
<dbReference type="RefSeq" id="WP_344670605.1">
    <property type="nucleotide sequence ID" value="NZ_BAAAQN010000063.1"/>
</dbReference>
<sequence>MTRDQAGPRTGEYLGATAEELGHCTPEEMAAAGVSQHAQFHRHGVISLTPDALVLTGWHGPDRPEPLVLRRADILDVQTRYTELYGRFVGGLLNSGKPLILNTRTVGQIYLLIDWKEFMETTHDRRWAAAVKAWLTPERAVPDHGGGAGDGR</sequence>
<organism evidence="1 2">
    <name type="scientific">Catenulispora yoronensis</name>
    <dbReference type="NCBI Taxonomy" id="450799"/>
    <lineage>
        <taxon>Bacteria</taxon>
        <taxon>Bacillati</taxon>
        <taxon>Actinomycetota</taxon>
        <taxon>Actinomycetes</taxon>
        <taxon>Catenulisporales</taxon>
        <taxon>Catenulisporaceae</taxon>
        <taxon>Catenulispora</taxon>
    </lineage>
</organism>
<reference evidence="1 2" key="1">
    <citation type="journal article" date="2019" name="Int. J. Syst. Evol. Microbiol.">
        <title>The Global Catalogue of Microorganisms (GCM) 10K type strain sequencing project: providing services to taxonomists for standard genome sequencing and annotation.</title>
        <authorList>
            <consortium name="The Broad Institute Genomics Platform"/>
            <consortium name="The Broad Institute Genome Sequencing Center for Infectious Disease"/>
            <person name="Wu L."/>
            <person name="Ma J."/>
        </authorList>
    </citation>
    <scope>NUCLEOTIDE SEQUENCE [LARGE SCALE GENOMIC DNA]</scope>
    <source>
        <strain evidence="1 2">JCM 16014</strain>
    </source>
</reference>
<accession>A0ABN2V980</accession>
<evidence type="ECO:0000313" key="2">
    <source>
        <dbReference type="Proteomes" id="UP001500751"/>
    </source>
</evidence>
<comment type="caution">
    <text evidence="1">The sequence shown here is derived from an EMBL/GenBank/DDBJ whole genome shotgun (WGS) entry which is preliminary data.</text>
</comment>
<gene>
    <name evidence="1" type="ORF">GCM10009839_76460</name>
</gene>
<name>A0ABN2V980_9ACTN</name>
<dbReference type="Proteomes" id="UP001500751">
    <property type="component" value="Unassembled WGS sequence"/>
</dbReference>